<dbReference type="AlphaFoldDB" id="A0A1F5PF54"/>
<dbReference type="STRING" id="1817828.A2722_03870"/>
<name>A0A1F5PF54_9BACT</name>
<sequence length="221" mass="25076">MNTVLALERQEPISTEAAASTPEEWLALRGIFPLTGLEVVRLKESHERSIRSVAVTVSEKLLWHLRPVLAPIFRNLYLGYTYLGILVLLSVYSFVAVPHAIFQQLGAQGQVASGDLFRGLIALGVWAIMLKIMCNEHAPILGSWRVRPYDTLRMYVPGDIEYVARSLRFEFPERHLMVEYWGTDPFLLLKGKGKKRIYLAHWDDTEHQIGSCDPLASVSRT</sequence>
<keyword evidence="1" id="KW-1133">Transmembrane helix</keyword>
<dbReference type="Proteomes" id="UP000178377">
    <property type="component" value="Unassembled WGS sequence"/>
</dbReference>
<evidence type="ECO:0000313" key="3">
    <source>
        <dbReference type="Proteomes" id="UP000178377"/>
    </source>
</evidence>
<organism evidence="2 3">
    <name type="scientific">Candidatus Doudnabacteria bacterium RIFCSPHIGHO2_01_FULL_50_11</name>
    <dbReference type="NCBI Taxonomy" id="1817828"/>
    <lineage>
        <taxon>Bacteria</taxon>
        <taxon>Candidatus Doudnaibacteriota</taxon>
    </lineage>
</organism>
<feature type="transmembrane region" description="Helical" evidence="1">
    <location>
        <begin position="76"/>
        <end position="96"/>
    </location>
</feature>
<accession>A0A1F5PF54</accession>
<keyword evidence="1" id="KW-0472">Membrane</keyword>
<keyword evidence="1" id="KW-0812">Transmembrane</keyword>
<protein>
    <submittedName>
        <fullName evidence="2">Uncharacterized protein</fullName>
    </submittedName>
</protein>
<evidence type="ECO:0000313" key="2">
    <source>
        <dbReference type="EMBL" id="OGE88342.1"/>
    </source>
</evidence>
<dbReference type="EMBL" id="MFEO01000034">
    <property type="protein sequence ID" value="OGE88342.1"/>
    <property type="molecule type" value="Genomic_DNA"/>
</dbReference>
<comment type="caution">
    <text evidence="2">The sequence shown here is derived from an EMBL/GenBank/DDBJ whole genome shotgun (WGS) entry which is preliminary data.</text>
</comment>
<reference evidence="2 3" key="1">
    <citation type="journal article" date="2016" name="Nat. Commun.">
        <title>Thousands of microbial genomes shed light on interconnected biogeochemical processes in an aquifer system.</title>
        <authorList>
            <person name="Anantharaman K."/>
            <person name="Brown C.T."/>
            <person name="Hug L.A."/>
            <person name="Sharon I."/>
            <person name="Castelle C.J."/>
            <person name="Probst A.J."/>
            <person name="Thomas B.C."/>
            <person name="Singh A."/>
            <person name="Wilkins M.J."/>
            <person name="Karaoz U."/>
            <person name="Brodie E.L."/>
            <person name="Williams K.H."/>
            <person name="Hubbard S.S."/>
            <person name="Banfield J.F."/>
        </authorList>
    </citation>
    <scope>NUCLEOTIDE SEQUENCE [LARGE SCALE GENOMIC DNA]</scope>
</reference>
<evidence type="ECO:0000256" key="1">
    <source>
        <dbReference type="SAM" id="Phobius"/>
    </source>
</evidence>
<gene>
    <name evidence="2" type="ORF">A2722_03870</name>
</gene>
<proteinExistence type="predicted"/>